<organism evidence="2">
    <name type="scientific">mine drainage metagenome</name>
    <dbReference type="NCBI Taxonomy" id="410659"/>
    <lineage>
        <taxon>unclassified sequences</taxon>
        <taxon>metagenomes</taxon>
        <taxon>ecological metagenomes</taxon>
    </lineage>
</organism>
<protein>
    <submittedName>
        <fullName evidence="2">Uncharacterized protein</fullName>
    </submittedName>
</protein>
<evidence type="ECO:0000256" key="1">
    <source>
        <dbReference type="SAM" id="MobiDB-lite"/>
    </source>
</evidence>
<reference evidence="2" key="1">
    <citation type="submission" date="2016-10" db="EMBL/GenBank/DDBJ databases">
        <title>Sequence of Gallionella enrichment culture.</title>
        <authorList>
            <person name="Poehlein A."/>
            <person name="Muehling M."/>
            <person name="Daniel R."/>
        </authorList>
    </citation>
    <scope>NUCLEOTIDE SEQUENCE</scope>
</reference>
<dbReference type="EMBL" id="MLJW01008645">
    <property type="protein sequence ID" value="OIQ63845.1"/>
    <property type="molecule type" value="Genomic_DNA"/>
</dbReference>
<proteinExistence type="predicted"/>
<sequence>MRLGQAKLHVRVLRRIALGQFRVLVLQDITEVRLHRANAGVGAKFAAHRLHGPAVGDAEQADGSADKREVPRLQTRQAVAPRQRVGLRIGQRAIDLGHKLIGDRARVERGLQRIAALILADVPAWSTAGAAIRADGLVRTIAAAVAIGVAASRANPRGRSADARNRPAHDVGIDPRRHRRIDARNPRLDVDAGRAHDALRVSRTPERCKRQDCGDQGEDRAPHLHPPIRTVPDHETSGSRKLCVFSKRARFSISMRASIRTRKPLL</sequence>
<dbReference type="AlphaFoldDB" id="A0A1J5PJY4"/>
<gene>
    <name evidence="2" type="ORF">GALL_546120</name>
</gene>
<name>A0A1J5PJY4_9ZZZZ</name>
<accession>A0A1J5PJY4</accession>
<feature type="compositionally biased region" description="Basic and acidic residues" evidence="1">
    <location>
        <begin position="203"/>
        <end position="222"/>
    </location>
</feature>
<comment type="caution">
    <text evidence="2">The sequence shown here is derived from an EMBL/GenBank/DDBJ whole genome shotgun (WGS) entry which is preliminary data.</text>
</comment>
<evidence type="ECO:0000313" key="2">
    <source>
        <dbReference type="EMBL" id="OIQ63845.1"/>
    </source>
</evidence>
<feature type="region of interest" description="Disordered" evidence="1">
    <location>
        <begin position="203"/>
        <end position="236"/>
    </location>
</feature>